<protein>
    <submittedName>
        <fullName evidence="4">Allergen Asp f 7</fullName>
    </submittedName>
</protein>
<name>A0A194VCN3_CYTMA</name>
<dbReference type="InterPro" id="IPR036908">
    <property type="entry name" value="RlpA-like_sf"/>
</dbReference>
<feature type="signal peptide" evidence="3">
    <location>
        <begin position="1"/>
        <end position="19"/>
    </location>
</feature>
<dbReference type="STRING" id="694573.A0A194VCN3"/>
<dbReference type="CDD" id="cd22191">
    <property type="entry name" value="DPBB_RlpA_EXP_N-like"/>
    <property type="match status" value="1"/>
</dbReference>
<reference evidence="5" key="1">
    <citation type="submission" date="2014-12" db="EMBL/GenBank/DDBJ databases">
        <title>Genome Sequence of Valsa Canker Pathogens Uncovers a Specific Adaption of Colonization on Woody Bark.</title>
        <authorList>
            <person name="Yin Z."/>
            <person name="Liu H."/>
            <person name="Gao X."/>
            <person name="Li Z."/>
            <person name="Song N."/>
            <person name="Ke X."/>
            <person name="Dai Q."/>
            <person name="Wu Y."/>
            <person name="Sun Y."/>
            <person name="Xu J.-R."/>
            <person name="Kang Z.K."/>
            <person name="Wang L."/>
            <person name="Huang L."/>
        </authorList>
    </citation>
    <scope>NUCLEOTIDE SEQUENCE [LARGE SCALE GENOMIC DNA]</scope>
    <source>
        <strain evidence="5">SXYL134</strain>
    </source>
</reference>
<dbReference type="Gene3D" id="2.40.40.10">
    <property type="entry name" value="RlpA-like domain"/>
    <property type="match status" value="1"/>
</dbReference>
<dbReference type="OrthoDB" id="623670at2759"/>
<dbReference type="AlphaFoldDB" id="A0A194VCN3"/>
<feature type="chain" id="PRO_5008266355" evidence="3">
    <location>
        <begin position="20"/>
        <end position="318"/>
    </location>
</feature>
<evidence type="ECO:0000256" key="1">
    <source>
        <dbReference type="ARBA" id="ARBA00022729"/>
    </source>
</evidence>
<evidence type="ECO:0000256" key="2">
    <source>
        <dbReference type="SAM" id="MobiDB-lite"/>
    </source>
</evidence>
<keyword evidence="1 3" id="KW-0732">Signal</keyword>
<evidence type="ECO:0000256" key="3">
    <source>
        <dbReference type="SAM" id="SignalP"/>
    </source>
</evidence>
<dbReference type="SUPFAM" id="SSF50685">
    <property type="entry name" value="Barwin-like endoglucanases"/>
    <property type="match status" value="1"/>
</dbReference>
<dbReference type="InterPro" id="IPR051477">
    <property type="entry name" value="Expansin_CellWall"/>
</dbReference>
<evidence type="ECO:0000313" key="4">
    <source>
        <dbReference type="EMBL" id="KUI61740.1"/>
    </source>
</evidence>
<dbReference type="EMBL" id="KN714786">
    <property type="protein sequence ID" value="KUI61740.1"/>
    <property type="molecule type" value="Genomic_DNA"/>
</dbReference>
<keyword evidence="5" id="KW-1185">Reference proteome</keyword>
<feature type="region of interest" description="Disordered" evidence="2">
    <location>
        <begin position="75"/>
        <end position="202"/>
    </location>
</feature>
<feature type="compositionally biased region" description="Low complexity" evidence="2">
    <location>
        <begin position="113"/>
        <end position="202"/>
    </location>
</feature>
<sequence>MKSTTASLIITALASTVIAQPHGHGHQHPARAVHQHDHQEQKRDLVTEWEIEWVTETVTEYIEPSTTEYFYPTHSASTPSTTLATVTTSPTPGDFLESASSSSSSTVIAPVETPSSSSTYVAPPATTSSSTYVAPPAPTTSSSSSSSSTSEVYVAPETTTSSTAPVETPTTTSTPVVETPTTTSTSAAAAATTTASDSGSTVSVNTDVTSILGSDYFSGDLTYYTLGLGACGIDNSGQDMTANIVAMSATTMGSQSNGNPMCGKSIKIYNSASGKTATGIIQDKCPGCAAGSIDVSEKLFEELADLASGRVEISWNWA</sequence>
<feature type="compositionally biased region" description="Low complexity" evidence="2">
    <location>
        <begin position="75"/>
        <end position="105"/>
    </location>
</feature>
<gene>
    <name evidence="4" type="ORF">VP1G_08925</name>
</gene>
<accession>A0A194VCN3</accession>
<dbReference type="PANTHER" id="PTHR31836">
    <property type="match status" value="1"/>
</dbReference>
<proteinExistence type="predicted"/>
<dbReference type="Proteomes" id="UP000078576">
    <property type="component" value="Unassembled WGS sequence"/>
</dbReference>
<organism evidence="4 5">
    <name type="scientific">Cytospora mali</name>
    <name type="common">Apple Valsa canker fungus</name>
    <name type="synonym">Valsa mali</name>
    <dbReference type="NCBI Taxonomy" id="578113"/>
    <lineage>
        <taxon>Eukaryota</taxon>
        <taxon>Fungi</taxon>
        <taxon>Dikarya</taxon>
        <taxon>Ascomycota</taxon>
        <taxon>Pezizomycotina</taxon>
        <taxon>Sordariomycetes</taxon>
        <taxon>Sordariomycetidae</taxon>
        <taxon>Diaporthales</taxon>
        <taxon>Cytosporaceae</taxon>
        <taxon>Cytospora</taxon>
    </lineage>
</organism>
<dbReference type="PANTHER" id="PTHR31836:SF28">
    <property type="entry name" value="SRCR DOMAIN-CONTAINING PROTEIN-RELATED"/>
    <property type="match status" value="1"/>
</dbReference>
<evidence type="ECO:0000313" key="5">
    <source>
        <dbReference type="Proteomes" id="UP000078576"/>
    </source>
</evidence>